<keyword evidence="3" id="KW-1003">Cell membrane</keyword>
<evidence type="ECO:0000313" key="11">
    <source>
        <dbReference type="EMBL" id="TLX62462.1"/>
    </source>
</evidence>
<name>A0A5R9QCC8_9GAMM</name>
<keyword evidence="8 9" id="KW-0472">Membrane</keyword>
<evidence type="ECO:0000256" key="3">
    <source>
        <dbReference type="ARBA" id="ARBA00022475"/>
    </source>
</evidence>
<protein>
    <recommendedName>
        <fullName evidence="9">Type II secretion system protein I</fullName>
        <shortName evidence="9">T2SS minor pseudopilin I</shortName>
    </recommendedName>
</protein>
<comment type="caution">
    <text evidence="11">The sequence shown here is derived from an EMBL/GenBank/DDBJ whole genome shotgun (WGS) entry which is preliminary data.</text>
</comment>
<dbReference type="Proteomes" id="UP000306753">
    <property type="component" value="Unassembled WGS sequence"/>
</dbReference>
<keyword evidence="7 9" id="KW-1133">Transmembrane helix</keyword>
<keyword evidence="6 9" id="KW-0812">Transmembrane</keyword>
<dbReference type="PANTHER" id="PTHR38779">
    <property type="entry name" value="TYPE II SECRETION SYSTEM PROTEIN I-RELATED"/>
    <property type="match status" value="1"/>
</dbReference>
<dbReference type="Pfam" id="PF02501">
    <property type="entry name" value="T2SSI"/>
    <property type="match status" value="1"/>
</dbReference>
<evidence type="ECO:0000256" key="6">
    <source>
        <dbReference type="ARBA" id="ARBA00022692"/>
    </source>
</evidence>
<keyword evidence="12" id="KW-1185">Reference proteome</keyword>
<dbReference type="InterPro" id="IPR045584">
    <property type="entry name" value="Pilin-like"/>
</dbReference>
<dbReference type="NCBIfam" id="TIGR02532">
    <property type="entry name" value="IV_pilin_GFxxxE"/>
    <property type="match status" value="1"/>
</dbReference>
<keyword evidence="5 9" id="KW-0997">Cell inner membrane</keyword>
<feature type="transmembrane region" description="Helical" evidence="9">
    <location>
        <begin position="12"/>
        <end position="38"/>
    </location>
</feature>
<dbReference type="InterPro" id="IPR003413">
    <property type="entry name" value="T2SS_GspI_C"/>
</dbReference>
<dbReference type="NCBIfam" id="TIGR01707">
    <property type="entry name" value="gspI"/>
    <property type="match status" value="1"/>
</dbReference>
<dbReference type="AlphaFoldDB" id="A0A5R9QCC8"/>
<comment type="function">
    <text evidence="9">Component of the type II secretion system required for the energy-dependent secretion of extracellular factors such as proteases and toxins from the periplasm.</text>
</comment>
<dbReference type="OrthoDB" id="6121517at2"/>
<dbReference type="GO" id="GO:0015628">
    <property type="term" value="P:protein secretion by the type II secretion system"/>
    <property type="evidence" value="ECO:0007669"/>
    <property type="project" value="UniProtKB-UniRule"/>
</dbReference>
<evidence type="ECO:0000256" key="9">
    <source>
        <dbReference type="RuleBase" id="RU368030"/>
    </source>
</evidence>
<evidence type="ECO:0000256" key="2">
    <source>
        <dbReference type="ARBA" id="ARBA00008358"/>
    </source>
</evidence>
<evidence type="ECO:0000259" key="10">
    <source>
        <dbReference type="Pfam" id="PF02501"/>
    </source>
</evidence>
<keyword evidence="4 9" id="KW-0488">Methylation</keyword>
<evidence type="ECO:0000313" key="12">
    <source>
        <dbReference type="Proteomes" id="UP000306753"/>
    </source>
</evidence>
<dbReference type="GO" id="GO:0015627">
    <property type="term" value="C:type II protein secretion system complex"/>
    <property type="evidence" value="ECO:0007669"/>
    <property type="project" value="UniProtKB-UniRule"/>
</dbReference>
<gene>
    <name evidence="11" type="primary">gspI</name>
    <name evidence="11" type="ORF">DN820_15955</name>
</gene>
<dbReference type="PROSITE" id="PS00409">
    <property type="entry name" value="PROKAR_NTER_METHYL"/>
    <property type="match status" value="1"/>
</dbReference>
<dbReference type="SUPFAM" id="SSF54523">
    <property type="entry name" value="Pili subunits"/>
    <property type="match status" value="2"/>
</dbReference>
<dbReference type="RefSeq" id="WP_138407941.1">
    <property type="nucleotide sequence ID" value="NZ_QLAE01000010.1"/>
</dbReference>
<evidence type="ECO:0000256" key="4">
    <source>
        <dbReference type="ARBA" id="ARBA00022481"/>
    </source>
</evidence>
<comment type="PTM">
    <text evidence="9">Cleaved by prepilin peptidase.</text>
</comment>
<dbReference type="InterPro" id="IPR012902">
    <property type="entry name" value="N_methyl_site"/>
</dbReference>
<comment type="similarity">
    <text evidence="2 9">Belongs to the GSP I family.</text>
</comment>
<sequence>MKRPAPRRPASAAGFTLLEVLVALAIFATVAAVVLTAAGRSLNNAARLEQITFANWIADNRITELQLAEPIPAEGSETRELEFANRRWQVLSEVEATSEPLMRRVTVWVAEAQPRGANRNANLRDRSISSLTGFIEVRP</sequence>
<reference evidence="11 12" key="1">
    <citation type="journal article" date="2017" name="Eur. J. Clin. Microbiol. Infect. Dis.">
        <title>Uncommonly isolated clinical Pseudomonas: identification and phylogenetic assignation.</title>
        <authorList>
            <person name="Mulet M."/>
            <person name="Gomila M."/>
            <person name="Ramirez A."/>
            <person name="Cardew S."/>
            <person name="Moore E.R."/>
            <person name="Lalucat J."/>
            <person name="Garcia-Valdes E."/>
        </authorList>
    </citation>
    <scope>NUCLEOTIDE SEQUENCE [LARGE SCALE GENOMIC DNA]</scope>
    <source>
        <strain evidence="11 12">SD129</strain>
    </source>
</reference>
<dbReference type="Gene3D" id="3.30.1300.30">
    <property type="entry name" value="GSPII I/J protein-like"/>
    <property type="match status" value="1"/>
</dbReference>
<feature type="domain" description="Type II secretion system protein GspI C-terminal" evidence="10">
    <location>
        <begin position="48"/>
        <end position="132"/>
    </location>
</feature>
<evidence type="ECO:0000256" key="7">
    <source>
        <dbReference type="ARBA" id="ARBA00022989"/>
    </source>
</evidence>
<organism evidence="11 12">
    <name type="scientific">Stutzerimonas nosocomialis</name>
    <dbReference type="NCBI Taxonomy" id="1056496"/>
    <lineage>
        <taxon>Bacteria</taxon>
        <taxon>Pseudomonadati</taxon>
        <taxon>Pseudomonadota</taxon>
        <taxon>Gammaproteobacteria</taxon>
        <taxon>Pseudomonadales</taxon>
        <taxon>Pseudomonadaceae</taxon>
        <taxon>Stutzerimonas</taxon>
    </lineage>
</organism>
<evidence type="ECO:0000256" key="5">
    <source>
        <dbReference type="ARBA" id="ARBA00022519"/>
    </source>
</evidence>
<dbReference type="PANTHER" id="PTHR38779:SF2">
    <property type="entry name" value="TYPE II SECRETION SYSTEM PROTEIN I-RELATED"/>
    <property type="match status" value="1"/>
</dbReference>
<dbReference type="InterPro" id="IPR010052">
    <property type="entry name" value="T2SS_protein-GspI"/>
</dbReference>
<proteinExistence type="inferred from homology"/>
<dbReference type="Pfam" id="PF07963">
    <property type="entry name" value="N_methyl"/>
    <property type="match status" value="1"/>
</dbReference>
<evidence type="ECO:0000256" key="1">
    <source>
        <dbReference type="ARBA" id="ARBA00004377"/>
    </source>
</evidence>
<dbReference type="EMBL" id="QLAG01000021">
    <property type="protein sequence ID" value="TLX62462.1"/>
    <property type="molecule type" value="Genomic_DNA"/>
</dbReference>
<comment type="subunit">
    <text evidence="9">Type II secretion is composed of four main components: the outer membrane complex, the inner membrane complex, the cytoplasmic secretion ATPase and the periplasm-spanning pseudopilus.</text>
</comment>
<accession>A0A5R9QCC8</accession>
<evidence type="ECO:0000256" key="8">
    <source>
        <dbReference type="ARBA" id="ARBA00023136"/>
    </source>
</evidence>
<dbReference type="GO" id="GO:0005886">
    <property type="term" value="C:plasma membrane"/>
    <property type="evidence" value="ECO:0007669"/>
    <property type="project" value="UniProtKB-SubCell"/>
</dbReference>
<comment type="subcellular location">
    <subcellularLocation>
        <location evidence="1 9">Cell inner membrane</location>
        <topology evidence="1 9">Single-pass membrane protein</topology>
    </subcellularLocation>
</comment>